<feature type="chain" id="PRO_5042824407" evidence="1">
    <location>
        <begin position="26"/>
        <end position="224"/>
    </location>
</feature>
<keyword evidence="3" id="KW-1185">Reference proteome</keyword>
<dbReference type="AlphaFoldDB" id="A0AAN0NLF0"/>
<evidence type="ECO:0000256" key="1">
    <source>
        <dbReference type="SAM" id="SignalP"/>
    </source>
</evidence>
<name>A0AAN0NLF0_9RHOB</name>
<reference evidence="2 3" key="2">
    <citation type="submission" date="2024-08" db="EMBL/GenBank/DDBJ databases">
        <title>Phylogenomic analyses of a clade within the roseobacter group suggest taxonomic reassignments of species of the genera Aestuariivita, Citreicella, Loktanella, Nautella, Pelagibaca, Ruegeria, Thalassobius, Thiobacimonas and Tropicibacter, and the proposal o.</title>
        <authorList>
            <person name="Jeon C.O."/>
        </authorList>
    </citation>
    <scope>NUCLEOTIDE SEQUENCE [LARGE SCALE GENOMIC DNA]</scope>
    <source>
        <strain evidence="2 3">SS1-5</strain>
    </source>
</reference>
<dbReference type="KEGG" id="yrh:AABB31_18015"/>
<accession>A0AAN0NLF0</accession>
<organism evidence="2 3">
    <name type="scientific">Yoonia rhodophyticola</name>
    <dbReference type="NCBI Taxonomy" id="3137370"/>
    <lineage>
        <taxon>Bacteria</taxon>
        <taxon>Pseudomonadati</taxon>
        <taxon>Pseudomonadota</taxon>
        <taxon>Alphaproteobacteria</taxon>
        <taxon>Rhodobacterales</taxon>
        <taxon>Paracoccaceae</taxon>
        <taxon>Yoonia</taxon>
    </lineage>
</organism>
<evidence type="ECO:0000313" key="2">
    <source>
        <dbReference type="EMBL" id="WZU66869.1"/>
    </source>
</evidence>
<keyword evidence="1" id="KW-0732">Signal</keyword>
<dbReference type="Proteomes" id="UP001470809">
    <property type="component" value="Chromosome"/>
</dbReference>
<sequence length="224" mass="24264">MRIQGAGAAYLAYLVTVFVPSATLAQTPHPTSILGHVIDMLCIDLTPDLGCERVMLIASQRDIGTVDLYIFPHVLNDQKSALMVVPGAVWTGGLFGDLPILEALENGSLRITAMQTGSGREPWEHAITIAARDKTLLVAGETFSTYDRIDNSTFSCDVNLLNGRYVVTGTPPQIDPATGAERDDDRVFEQSGRLAPGAYPLENLSYADSLPEICDTIRADWPLD</sequence>
<proteinExistence type="predicted"/>
<dbReference type="RefSeq" id="WP_342076189.1">
    <property type="nucleotide sequence ID" value="NZ_CP151767.2"/>
</dbReference>
<gene>
    <name evidence="2" type="ORF">AABB31_18015</name>
</gene>
<dbReference type="EMBL" id="CP151767">
    <property type="protein sequence ID" value="WZU66869.1"/>
    <property type="molecule type" value="Genomic_DNA"/>
</dbReference>
<feature type="signal peptide" evidence="1">
    <location>
        <begin position="1"/>
        <end position="25"/>
    </location>
</feature>
<reference evidence="3" key="1">
    <citation type="submission" date="2024-04" db="EMBL/GenBank/DDBJ databases">
        <title>Phylogenomic analyses of a clade within the roseobacter group suggest taxonomic reassignments of species of the genera Aestuariivita, Citreicella, Loktanella, Nautella, Pelagibaca, Ruegeria, Thalassobius, Thiobacimonas and Tropicibacter, and the proposal o.</title>
        <authorList>
            <person name="Jeon C.O."/>
        </authorList>
    </citation>
    <scope>NUCLEOTIDE SEQUENCE [LARGE SCALE GENOMIC DNA]</scope>
    <source>
        <strain evidence="3">SS1-5</strain>
    </source>
</reference>
<evidence type="ECO:0000313" key="3">
    <source>
        <dbReference type="Proteomes" id="UP001470809"/>
    </source>
</evidence>
<protein>
    <submittedName>
        <fullName evidence="2">Uncharacterized protein</fullName>
    </submittedName>
</protein>